<sequence>MNEQGLVFKETELWKENVDLIEKSNLGNTVSFSYEISAPTNIGIKLGPGSLTRRRELTGKLHLLNVEHDGADNPPYLFDRHAPSRISTSPTLRRLRKNTSSVSQIASLQDNVENIRIDEQMPQIDIFLSMHPELPSRPKHCSFPSTSGVYSNTVAQVQHSTSVNPTMNLLDNNGDFSDTQTVQNSRENNPSLECEGKNSQQYSQHCLTAIPACLNLMSHEYVETSLCLHWLACFL</sequence>
<dbReference type="OMA" id="MNEQCHI"/>
<keyword evidence="3" id="KW-1185">Reference proteome</keyword>
<dbReference type="GeneTree" id="ENSGT00960000191298"/>
<dbReference type="AlphaFoldDB" id="A0A670YL05"/>
<dbReference type="Ensembl" id="ENSPTXT00000010570.1">
    <property type="protein sequence ID" value="ENSPTXP00000010223.1"/>
    <property type="gene ID" value="ENSPTXG00000007259.1"/>
</dbReference>
<reference evidence="2" key="1">
    <citation type="submission" date="2025-08" db="UniProtKB">
        <authorList>
            <consortium name="Ensembl"/>
        </authorList>
    </citation>
    <scope>IDENTIFICATION</scope>
</reference>
<reference evidence="2" key="2">
    <citation type="submission" date="2025-09" db="UniProtKB">
        <authorList>
            <consortium name="Ensembl"/>
        </authorList>
    </citation>
    <scope>IDENTIFICATION</scope>
</reference>
<protein>
    <submittedName>
        <fullName evidence="2">Uncharacterized protein</fullName>
    </submittedName>
</protein>
<evidence type="ECO:0000313" key="2">
    <source>
        <dbReference type="Ensembl" id="ENSPTXP00000010223.1"/>
    </source>
</evidence>
<evidence type="ECO:0000256" key="1">
    <source>
        <dbReference type="SAM" id="MobiDB-lite"/>
    </source>
</evidence>
<dbReference type="Pfam" id="PF15720">
    <property type="entry name" value="DUF4675"/>
    <property type="match status" value="1"/>
</dbReference>
<proteinExistence type="predicted"/>
<organism evidence="2 3">
    <name type="scientific">Pseudonaja textilis</name>
    <name type="common">Eastern brown snake</name>
    <dbReference type="NCBI Taxonomy" id="8673"/>
    <lineage>
        <taxon>Eukaryota</taxon>
        <taxon>Metazoa</taxon>
        <taxon>Chordata</taxon>
        <taxon>Craniata</taxon>
        <taxon>Vertebrata</taxon>
        <taxon>Euteleostomi</taxon>
        <taxon>Lepidosauria</taxon>
        <taxon>Squamata</taxon>
        <taxon>Bifurcata</taxon>
        <taxon>Unidentata</taxon>
        <taxon>Episquamata</taxon>
        <taxon>Toxicofera</taxon>
        <taxon>Serpentes</taxon>
        <taxon>Colubroidea</taxon>
        <taxon>Elapidae</taxon>
        <taxon>Hydrophiinae</taxon>
        <taxon>Pseudonaja</taxon>
    </lineage>
</organism>
<dbReference type="Proteomes" id="UP000472273">
    <property type="component" value="Unplaced"/>
</dbReference>
<accession>A0A670YL05</accession>
<name>A0A670YL05_PSETE</name>
<feature type="region of interest" description="Disordered" evidence="1">
    <location>
        <begin position="170"/>
        <end position="196"/>
    </location>
</feature>
<evidence type="ECO:0000313" key="3">
    <source>
        <dbReference type="Proteomes" id="UP000472273"/>
    </source>
</evidence>